<organism evidence="1 2">
    <name type="scientific">Gossypium davidsonii</name>
    <name type="common">Davidson's cotton</name>
    <name type="synonym">Gossypium klotzschianum subsp. davidsonii</name>
    <dbReference type="NCBI Taxonomy" id="34287"/>
    <lineage>
        <taxon>Eukaryota</taxon>
        <taxon>Viridiplantae</taxon>
        <taxon>Streptophyta</taxon>
        <taxon>Embryophyta</taxon>
        <taxon>Tracheophyta</taxon>
        <taxon>Spermatophyta</taxon>
        <taxon>Magnoliopsida</taxon>
        <taxon>eudicotyledons</taxon>
        <taxon>Gunneridae</taxon>
        <taxon>Pentapetalae</taxon>
        <taxon>rosids</taxon>
        <taxon>malvids</taxon>
        <taxon>Malvales</taxon>
        <taxon>Malvaceae</taxon>
        <taxon>Malvoideae</taxon>
        <taxon>Gossypium</taxon>
    </lineage>
</organism>
<comment type="caution">
    <text evidence="1">The sequence shown here is derived from an EMBL/GenBank/DDBJ whole genome shotgun (WGS) entry which is preliminary data.</text>
</comment>
<accession>A0A7J8RBG2</accession>
<sequence>MVKNKLARNFIEEFAMLWDYADKLRLKNPRSIIKMTVNRGLEIVINDILPSVEHRNCARHVLANWSSRKKPKAYEFAFWKTTKFTTERE</sequence>
<protein>
    <recommendedName>
        <fullName evidence="3">MULE transposase domain-containing protein</fullName>
    </recommendedName>
</protein>
<evidence type="ECO:0000313" key="2">
    <source>
        <dbReference type="Proteomes" id="UP000593561"/>
    </source>
</evidence>
<evidence type="ECO:0008006" key="3">
    <source>
        <dbReference type="Google" id="ProtNLM"/>
    </source>
</evidence>
<gene>
    <name evidence="1" type="ORF">Godav_011871</name>
</gene>
<dbReference type="EMBL" id="JABFAC010000004">
    <property type="protein sequence ID" value="MBA0611168.1"/>
    <property type="molecule type" value="Genomic_DNA"/>
</dbReference>
<dbReference type="Proteomes" id="UP000593561">
    <property type="component" value="Unassembled WGS sequence"/>
</dbReference>
<keyword evidence="2" id="KW-1185">Reference proteome</keyword>
<evidence type="ECO:0000313" key="1">
    <source>
        <dbReference type="EMBL" id="MBA0611168.1"/>
    </source>
</evidence>
<dbReference type="AlphaFoldDB" id="A0A7J8RBG2"/>
<proteinExistence type="predicted"/>
<name>A0A7J8RBG2_GOSDV</name>
<reference evidence="1 2" key="1">
    <citation type="journal article" date="2019" name="Genome Biol. Evol.">
        <title>Insights into the evolution of the New World diploid cottons (Gossypium, subgenus Houzingenia) based on genome sequencing.</title>
        <authorList>
            <person name="Grover C.E."/>
            <person name="Arick M.A. 2nd"/>
            <person name="Thrash A."/>
            <person name="Conover J.L."/>
            <person name="Sanders W.S."/>
            <person name="Peterson D.G."/>
            <person name="Frelichowski J.E."/>
            <person name="Scheffler J.A."/>
            <person name="Scheffler B.E."/>
            <person name="Wendel J.F."/>
        </authorList>
    </citation>
    <scope>NUCLEOTIDE SEQUENCE [LARGE SCALE GENOMIC DNA]</scope>
    <source>
        <strain evidence="1">27</strain>
        <tissue evidence="1">Leaf</tissue>
    </source>
</reference>